<evidence type="ECO:0000313" key="1">
    <source>
        <dbReference type="EMBL" id="OMJ87996.1"/>
    </source>
</evidence>
<dbReference type="InterPro" id="IPR046349">
    <property type="entry name" value="C1-like_sf"/>
</dbReference>
<organism evidence="1 2">
    <name type="scientific">Stentor coeruleus</name>
    <dbReference type="NCBI Taxonomy" id="5963"/>
    <lineage>
        <taxon>Eukaryota</taxon>
        <taxon>Sar</taxon>
        <taxon>Alveolata</taxon>
        <taxon>Ciliophora</taxon>
        <taxon>Postciliodesmatophora</taxon>
        <taxon>Heterotrichea</taxon>
        <taxon>Heterotrichida</taxon>
        <taxon>Stentoridae</taxon>
        <taxon>Stentor</taxon>
    </lineage>
</organism>
<dbReference type="EMBL" id="MPUH01000162">
    <property type="protein sequence ID" value="OMJ87996.1"/>
    <property type="molecule type" value="Genomic_DNA"/>
</dbReference>
<protein>
    <submittedName>
        <fullName evidence="1">Uncharacterized protein</fullName>
    </submittedName>
</protein>
<dbReference type="AlphaFoldDB" id="A0A1R2CGD3"/>
<dbReference type="Proteomes" id="UP000187209">
    <property type="component" value="Unassembled WGS sequence"/>
</dbReference>
<accession>A0A1R2CGD3</accession>
<reference evidence="1 2" key="1">
    <citation type="submission" date="2016-11" db="EMBL/GenBank/DDBJ databases">
        <title>The macronuclear genome of Stentor coeruleus: a giant cell with tiny introns.</title>
        <authorList>
            <person name="Slabodnick M."/>
            <person name="Ruby J.G."/>
            <person name="Reiff S.B."/>
            <person name="Swart E.C."/>
            <person name="Gosai S."/>
            <person name="Prabakaran S."/>
            <person name="Witkowska E."/>
            <person name="Larue G.E."/>
            <person name="Fisher S."/>
            <person name="Freeman R.M."/>
            <person name="Gunawardena J."/>
            <person name="Chu W."/>
            <person name="Stover N.A."/>
            <person name="Gregory B.D."/>
            <person name="Nowacki M."/>
            <person name="Derisi J."/>
            <person name="Roy S.W."/>
            <person name="Marshall W.F."/>
            <person name="Sood P."/>
        </authorList>
    </citation>
    <scope>NUCLEOTIDE SEQUENCE [LARGE SCALE GENOMIC DNA]</scope>
    <source>
        <strain evidence="1">WM001</strain>
    </source>
</reference>
<comment type="caution">
    <text evidence="1">The sequence shown here is derived from an EMBL/GenBank/DDBJ whole genome shotgun (WGS) entry which is preliminary data.</text>
</comment>
<sequence>MGNCCNNNFQDESQYSILMEKVGSSINLLSPPAIDTISSSDSQVISNISEKRIQEILVSEKDTCPGIKEDASITNQTPEEGYYKCMCGSFYIWKTDIVFWHYEKFGDWNIRCDFCLSYFSKSAWKCKHCEKIMCKDCGINEGMQACIENCVNSHELLWTPNSHVYNKSVYLCTLCKKYRKEPSWSCRGCEYYMCLHCGIQKGLKPNINLLVCKEKKPLFHYKRSEIAFVCNKCNEVSYKNSFSCNSCDYSICTHCSESILASMITHPGFKCRKNHDFCVMKNKEFIENKGKMCSCLKCDNVFDKFGYLCGECSEGYCLKCGDDIIKTIEDYSGIKCGKGHCLFWNPSIDNESGNVCMVCWKKSFCGCFRCEECEINVCVDDISRIN</sequence>
<dbReference type="SUPFAM" id="SSF57889">
    <property type="entry name" value="Cysteine-rich domain"/>
    <property type="match status" value="1"/>
</dbReference>
<name>A0A1R2CGD3_9CILI</name>
<keyword evidence="2" id="KW-1185">Reference proteome</keyword>
<evidence type="ECO:0000313" key="2">
    <source>
        <dbReference type="Proteomes" id="UP000187209"/>
    </source>
</evidence>
<proteinExistence type="predicted"/>
<gene>
    <name evidence="1" type="ORF">SteCoe_10149</name>
</gene>